<name>A0A6J5R2R5_9CAUD</name>
<evidence type="ECO:0000313" key="2">
    <source>
        <dbReference type="EMBL" id="CAB4187841.1"/>
    </source>
</evidence>
<reference evidence="2" key="1">
    <citation type="submission" date="2020-05" db="EMBL/GenBank/DDBJ databases">
        <authorList>
            <person name="Chiriac C."/>
            <person name="Salcher M."/>
            <person name="Ghai R."/>
            <person name="Kavagutti S V."/>
        </authorList>
    </citation>
    <scope>NUCLEOTIDE SEQUENCE</scope>
</reference>
<protein>
    <submittedName>
        <fullName evidence="2">Uncharacterized protein</fullName>
    </submittedName>
</protein>
<feature type="compositionally biased region" description="Basic and acidic residues" evidence="1">
    <location>
        <begin position="109"/>
        <end position="137"/>
    </location>
</feature>
<dbReference type="EMBL" id="LR797114">
    <property type="protein sequence ID" value="CAB4187841.1"/>
    <property type="molecule type" value="Genomic_DNA"/>
</dbReference>
<gene>
    <name evidence="2" type="ORF">UFOVP1169_14</name>
</gene>
<proteinExistence type="predicted"/>
<organism evidence="2">
    <name type="scientific">uncultured Caudovirales phage</name>
    <dbReference type="NCBI Taxonomy" id="2100421"/>
    <lineage>
        <taxon>Viruses</taxon>
        <taxon>Duplodnaviria</taxon>
        <taxon>Heunggongvirae</taxon>
        <taxon>Uroviricota</taxon>
        <taxon>Caudoviricetes</taxon>
        <taxon>Peduoviridae</taxon>
        <taxon>Maltschvirus</taxon>
        <taxon>Maltschvirus maltsch</taxon>
    </lineage>
</organism>
<evidence type="ECO:0000256" key="1">
    <source>
        <dbReference type="SAM" id="MobiDB-lite"/>
    </source>
</evidence>
<sequence>MPRETYVLKRLPSGEHELVTRAELSAWINKHYPDKMKCTIPRKFTRGSWIWDGEKLVEKSQYRNTRNQSKLQIIKDIEPFQNIAVDNGVIGGRKQRRDMMRAYGLTEVGNEKPMEHPRDIADRKRDRPDRSIVESLKRHSGGKWL</sequence>
<feature type="region of interest" description="Disordered" evidence="1">
    <location>
        <begin position="107"/>
        <end position="145"/>
    </location>
</feature>
<accession>A0A6J5R2R5</accession>